<dbReference type="SUPFAM" id="SSF74650">
    <property type="entry name" value="Galactose mutarotase-like"/>
    <property type="match status" value="1"/>
</dbReference>
<keyword evidence="5 8" id="KW-0378">Hydrolase</keyword>
<dbReference type="PANTHER" id="PTHR46323">
    <property type="entry name" value="BETA-GALACTOSIDASE"/>
    <property type="match status" value="1"/>
</dbReference>
<dbReference type="InterPro" id="IPR006104">
    <property type="entry name" value="Glyco_hydro_2_N"/>
</dbReference>
<keyword evidence="11" id="KW-1185">Reference proteome</keyword>
<protein>
    <recommendedName>
        <fullName evidence="4 8">Beta-galactosidase</fullName>
        <ecNumber evidence="3 8">3.2.1.23</ecNumber>
    </recommendedName>
    <alternativeName>
        <fullName evidence="7 8">Lactase</fullName>
    </alternativeName>
</protein>
<evidence type="ECO:0000313" key="10">
    <source>
        <dbReference type="EMBL" id="SFE53231.1"/>
    </source>
</evidence>
<dbReference type="InterPro" id="IPR008979">
    <property type="entry name" value="Galactose-bd-like_sf"/>
</dbReference>
<dbReference type="Pfam" id="PF16353">
    <property type="entry name" value="LacZ_4"/>
    <property type="match status" value="1"/>
</dbReference>
<dbReference type="GO" id="GO:0004565">
    <property type="term" value="F:beta-galactosidase activity"/>
    <property type="evidence" value="ECO:0007669"/>
    <property type="project" value="UniProtKB-EC"/>
</dbReference>
<dbReference type="Pfam" id="PF00703">
    <property type="entry name" value="Glyco_hydro_2"/>
    <property type="match status" value="1"/>
</dbReference>
<dbReference type="Pfam" id="PF02836">
    <property type="entry name" value="Glyco_hydro_2_C"/>
    <property type="match status" value="1"/>
</dbReference>
<dbReference type="PROSITE" id="PS00719">
    <property type="entry name" value="GLYCOSYL_HYDROL_F2_1"/>
    <property type="match status" value="1"/>
</dbReference>
<evidence type="ECO:0000256" key="2">
    <source>
        <dbReference type="ARBA" id="ARBA00007401"/>
    </source>
</evidence>
<dbReference type="InterPro" id="IPR004199">
    <property type="entry name" value="B-gal_small/dom_5"/>
</dbReference>
<evidence type="ECO:0000259" key="9">
    <source>
        <dbReference type="SMART" id="SM01038"/>
    </source>
</evidence>
<dbReference type="InterPro" id="IPR013783">
    <property type="entry name" value="Ig-like_fold"/>
</dbReference>
<dbReference type="EMBL" id="FOMT01000003">
    <property type="protein sequence ID" value="SFE53231.1"/>
    <property type="molecule type" value="Genomic_DNA"/>
</dbReference>
<evidence type="ECO:0000256" key="6">
    <source>
        <dbReference type="ARBA" id="ARBA00023295"/>
    </source>
</evidence>
<dbReference type="SUPFAM" id="SSF49303">
    <property type="entry name" value="beta-Galactosidase/glucuronidase domain"/>
    <property type="match status" value="2"/>
</dbReference>
<dbReference type="EC" id="3.2.1.23" evidence="3 8"/>
<organism evidence="10 11">
    <name type="scientific">Paenibacillus catalpae</name>
    <dbReference type="NCBI Taxonomy" id="1045775"/>
    <lineage>
        <taxon>Bacteria</taxon>
        <taxon>Bacillati</taxon>
        <taxon>Bacillota</taxon>
        <taxon>Bacilli</taxon>
        <taxon>Bacillales</taxon>
        <taxon>Paenibacillaceae</taxon>
        <taxon>Paenibacillus</taxon>
    </lineage>
</organism>
<dbReference type="InterPro" id="IPR050347">
    <property type="entry name" value="Bact_Beta-galactosidase"/>
</dbReference>
<accession>A0A1I2BAQ0</accession>
<dbReference type="OrthoDB" id="9762066at2"/>
<dbReference type="GO" id="GO:0030246">
    <property type="term" value="F:carbohydrate binding"/>
    <property type="evidence" value="ECO:0007669"/>
    <property type="project" value="InterPro"/>
</dbReference>
<gene>
    <name evidence="10" type="ORF">SAMN05216378_3447</name>
</gene>
<evidence type="ECO:0000256" key="1">
    <source>
        <dbReference type="ARBA" id="ARBA00001412"/>
    </source>
</evidence>
<dbReference type="InterPro" id="IPR006101">
    <property type="entry name" value="Glyco_hydro_2"/>
</dbReference>
<dbReference type="InterPro" id="IPR036156">
    <property type="entry name" value="Beta-gal/glucu_dom_sf"/>
</dbReference>
<evidence type="ECO:0000256" key="5">
    <source>
        <dbReference type="ARBA" id="ARBA00022801"/>
    </source>
</evidence>
<dbReference type="PROSITE" id="PS00608">
    <property type="entry name" value="GLYCOSYL_HYDROL_F2_2"/>
    <property type="match status" value="1"/>
</dbReference>
<dbReference type="Gene3D" id="2.60.40.10">
    <property type="entry name" value="Immunoglobulins"/>
    <property type="match status" value="2"/>
</dbReference>
<evidence type="ECO:0000313" key="11">
    <source>
        <dbReference type="Proteomes" id="UP000198855"/>
    </source>
</evidence>
<dbReference type="SUPFAM" id="SSF49785">
    <property type="entry name" value="Galactose-binding domain-like"/>
    <property type="match status" value="1"/>
</dbReference>
<dbReference type="PRINTS" id="PR00132">
    <property type="entry name" value="GLHYDRLASE2"/>
</dbReference>
<dbReference type="PANTHER" id="PTHR46323:SF2">
    <property type="entry name" value="BETA-GALACTOSIDASE"/>
    <property type="match status" value="1"/>
</dbReference>
<dbReference type="InterPro" id="IPR006103">
    <property type="entry name" value="Glyco_hydro_2_cat"/>
</dbReference>
<reference evidence="11" key="1">
    <citation type="submission" date="2016-10" db="EMBL/GenBank/DDBJ databases">
        <authorList>
            <person name="Varghese N."/>
            <person name="Submissions S."/>
        </authorList>
    </citation>
    <scope>NUCLEOTIDE SEQUENCE [LARGE SCALE GENOMIC DNA]</scope>
    <source>
        <strain evidence="11">CGMCC 1.10784</strain>
    </source>
</reference>
<dbReference type="Pfam" id="PF02837">
    <property type="entry name" value="Glyco_hydro_2_N"/>
    <property type="match status" value="1"/>
</dbReference>
<dbReference type="SMART" id="SM01038">
    <property type="entry name" value="Bgal_small_N"/>
    <property type="match status" value="1"/>
</dbReference>
<dbReference type="InterPro" id="IPR014718">
    <property type="entry name" value="GH-type_carb-bd"/>
</dbReference>
<dbReference type="Gene3D" id="2.70.98.10">
    <property type="match status" value="1"/>
</dbReference>
<sequence length="1033" mass="118254">MKLNRDWENPHVAHKNRHPMHEPYGIYETVEQALSGDRRASKYVKCLNGTWKFKTFSSPDVVTDEFYHPAYDVSKWDDIPVPSNWELFGYGKPIYTNIKYPFARKGADSHHEIQLKQDEFVLNPPYVPEDNLTGCYVLSFEIPEHFNGRDLFIDFAGVESCFYLWLNGKFVGYSQDSKLNASFDITDYIQAGQNHLAVQVMRFGAGSYLEDQDYWHLSGIFRDVLIYAKPRMRIHDYKIETLFPGDYDNAELAVTVYPNNQASCYGEAYVRLSLYDHARKLVTQFETPKFADFRSYLQDNYVAKVKQTIKSPQLWSDEIPYLYKLVLEMIDPDGNVVDIESANVGFREISIDNTGILKINGKRLIIRGTNLHAFCPETGRVVSTEYMSEQIKIMKSLNINAVRTSHYPHAVEWYDLCDELGIYVVDEANIETHGIGGQLSASPEWTHAYMERAARMVLRDKNHPSIILWSLGNESGYGANHAAMYGWMKEYDKTRYVQYESLNPPANISDIMAPMYPQKDWIVDCMTSSDDLRPFIMCEYAYAKSNSNGNFKEFWDLIYKFPRFQGGFIWDFQDKALALHDESGNKKYVYGGAFQEEIIDSAPDMCLNGIVFPDLTLKPAAYEIKNVQAPVQIDYFERPYDVPGNKSYRIYNHYTHRDLSHLDIGWELVCDGKVVENGTLPRLHTPAGAIERLQAPYDPTKVSGEAFLNFYAYLNEDTYYANKGICIYACQVELKDSVYKIHTGDIQSGSLVYEEAADRIHIYNENTNVVFSKETAEFISVRYNNQDYFTGGANNFYRPPTGIDAGVPGETLNYADDWRSLGLDSDQKEIKRIRVYAALASVNIQVHALYHGCIETQTEYAIGGKGIEITNTVVNNANVDTLPRIGLSFTFPAAWKSIKWYGRGPWENYADRKTAAFVGIYESSVEEQHVPYIVPVECGGKEDVRYLYVSADDRKVKVTSAGHFHFDIHQYSIGQYDNAAYEDELGTSDSVFLQIDYKHAGLGGDTGWTKNIHDEYKIEKGIYVYKITLEIVD</sequence>
<dbReference type="Gene3D" id="2.60.120.260">
    <property type="entry name" value="Galactose-binding domain-like"/>
    <property type="match status" value="1"/>
</dbReference>
<dbReference type="GO" id="GO:0005990">
    <property type="term" value="P:lactose catabolic process"/>
    <property type="evidence" value="ECO:0007669"/>
    <property type="project" value="TreeGrafter"/>
</dbReference>
<keyword evidence="6 8" id="KW-0326">Glycosidase</keyword>
<comment type="similarity">
    <text evidence="2 8">Belongs to the glycosyl hydrolase 2 family.</text>
</comment>
<dbReference type="InterPro" id="IPR017853">
    <property type="entry name" value="GH"/>
</dbReference>
<dbReference type="InterPro" id="IPR023232">
    <property type="entry name" value="Glyco_hydro_2_AS"/>
</dbReference>
<proteinExistence type="inferred from homology"/>
<dbReference type="InterPro" id="IPR006102">
    <property type="entry name" value="Ig-like_GH2"/>
</dbReference>
<dbReference type="Gene3D" id="3.20.20.80">
    <property type="entry name" value="Glycosidases"/>
    <property type="match status" value="1"/>
</dbReference>
<dbReference type="InterPro" id="IPR023230">
    <property type="entry name" value="Glyco_hydro_2_CS"/>
</dbReference>
<dbReference type="InterPro" id="IPR032312">
    <property type="entry name" value="LacZ_4"/>
</dbReference>
<evidence type="ECO:0000256" key="8">
    <source>
        <dbReference type="RuleBase" id="RU361154"/>
    </source>
</evidence>
<dbReference type="RefSeq" id="WP_091187319.1">
    <property type="nucleotide sequence ID" value="NZ_FOMT01000003.1"/>
</dbReference>
<evidence type="ECO:0000256" key="7">
    <source>
        <dbReference type="ARBA" id="ARBA00032230"/>
    </source>
</evidence>
<comment type="catalytic activity">
    <reaction evidence="1 8">
        <text>Hydrolysis of terminal non-reducing beta-D-galactose residues in beta-D-galactosides.</text>
        <dbReference type="EC" id="3.2.1.23"/>
    </reaction>
</comment>
<dbReference type="Proteomes" id="UP000198855">
    <property type="component" value="Unassembled WGS sequence"/>
</dbReference>
<dbReference type="STRING" id="1045775.SAMN05216378_3447"/>
<dbReference type="AlphaFoldDB" id="A0A1I2BAQ0"/>
<dbReference type="GO" id="GO:0009341">
    <property type="term" value="C:beta-galactosidase complex"/>
    <property type="evidence" value="ECO:0007669"/>
    <property type="project" value="InterPro"/>
</dbReference>
<evidence type="ECO:0000256" key="3">
    <source>
        <dbReference type="ARBA" id="ARBA00012756"/>
    </source>
</evidence>
<name>A0A1I2BAQ0_9BACL</name>
<dbReference type="SUPFAM" id="SSF51445">
    <property type="entry name" value="(Trans)glycosidases"/>
    <property type="match status" value="1"/>
</dbReference>
<evidence type="ECO:0000256" key="4">
    <source>
        <dbReference type="ARBA" id="ARBA00013303"/>
    </source>
</evidence>
<feature type="domain" description="Beta galactosidase small chain/" evidence="9">
    <location>
        <begin position="761"/>
        <end position="1030"/>
    </location>
</feature>
<dbReference type="InterPro" id="IPR011013">
    <property type="entry name" value="Gal_mutarotase_sf_dom"/>
</dbReference>
<dbReference type="Pfam" id="PF02929">
    <property type="entry name" value="Bgal_small_N"/>
    <property type="match status" value="1"/>
</dbReference>